<dbReference type="Proteomes" id="UP001621964">
    <property type="component" value="Unassembled WGS sequence"/>
</dbReference>
<evidence type="ECO:0000256" key="6">
    <source>
        <dbReference type="PROSITE-ProRule" id="PRU00433"/>
    </source>
</evidence>
<evidence type="ECO:0000256" key="3">
    <source>
        <dbReference type="ARBA" id="ARBA00022723"/>
    </source>
</evidence>
<name>A0ABW8Q4C3_9NEIS</name>
<keyword evidence="7" id="KW-0472">Membrane</keyword>
<keyword evidence="4" id="KW-0249">Electron transport</keyword>
<evidence type="ECO:0000313" key="10">
    <source>
        <dbReference type="Proteomes" id="UP001621964"/>
    </source>
</evidence>
<evidence type="ECO:0000313" key="9">
    <source>
        <dbReference type="EMBL" id="MFK7642379.1"/>
    </source>
</evidence>
<accession>A0ABW8Q4C3</accession>
<keyword evidence="5 6" id="KW-0408">Iron</keyword>
<evidence type="ECO:0000259" key="8">
    <source>
        <dbReference type="PROSITE" id="PS51007"/>
    </source>
</evidence>
<keyword evidence="2 6" id="KW-0349">Heme</keyword>
<keyword evidence="7" id="KW-1133">Transmembrane helix</keyword>
<keyword evidence="1" id="KW-0813">Transport</keyword>
<dbReference type="InterPro" id="IPR009056">
    <property type="entry name" value="Cyt_c-like_dom"/>
</dbReference>
<dbReference type="SUPFAM" id="SSF46626">
    <property type="entry name" value="Cytochrome c"/>
    <property type="match status" value="2"/>
</dbReference>
<dbReference type="PRINTS" id="PR00607">
    <property type="entry name" value="CYTCHROMECIE"/>
</dbReference>
<feature type="transmembrane region" description="Helical" evidence="7">
    <location>
        <begin position="12"/>
        <end position="30"/>
    </location>
</feature>
<organism evidence="9 10">
    <name type="scientific">Neisseria oralis</name>
    <dbReference type="NCBI Taxonomy" id="1107316"/>
    <lineage>
        <taxon>Bacteria</taxon>
        <taxon>Pseudomonadati</taxon>
        <taxon>Pseudomonadota</taxon>
        <taxon>Betaproteobacteria</taxon>
        <taxon>Neisseriales</taxon>
        <taxon>Neisseriaceae</taxon>
        <taxon>Neisseria</taxon>
    </lineage>
</organism>
<dbReference type="EMBL" id="JBJGEB010000007">
    <property type="protein sequence ID" value="MFK7642379.1"/>
    <property type="molecule type" value="Genomic_DNA"/>
</dbReference>
<dbReference type="PANTHER" id="PTHR40942:SF4">
    <property type="entry name" value="CYTOCHROME C5"/>
    <property type="match status" value="1"/>
</dbReference>
<feature type="domain" description="Cytochrome c" evidence="8">
    <location>
        <begin position="69"/>
        <end position="151"/>
    </location>
</feature>
<protein>
    <submittedName>
        <fullName evidence="9">C-type cytochrome</fullName>
    </submittedName>
</protein>
<feature type="domain" description="Cytochrome c" evidence="8">
    <location>
        <begin position="206"/>
        <end position="286"/>
    </location>
</feature>
<evidence type="ECO:0000256" key="4">
    <source>
        <dbReference type="ARBA" id="ARBA00022982"/>
    </source>
</evidence>
<dbReference type="Gene3D" id="1.10.760.10">
    <property type="entry name" value="Cytochrome c-like domain"/>
    <property type="match status" value="2"/>
</dbReference>
<evidence type="ECO:0000256" key="5">
    <source>
        <dbReference type="ARBA" id="ARBA00023004"/>
    </source>
</evidence>
<keyword evidence="3 6" id="KW-0479">Metal-binding</keyword>
<dbReference type="InterPro" id="IPR002323">
    <property type="entry name" value="Cyt_CIE"/>
</dbReference>
<reference evidence="9 10" key="1">
    <citation type="submission" date="2024-11" db="EMBL/GenBank/DDBJ databases">
        <authorList>
            <person name="Mikucki A.G."/>
            <person name="Kahler C.M."/>
        </authorList>
    </citation>
    <scope>NUCLEOTIDE SEQUENCE [LARGE SCALE GENOMIC DNA]</scope>
    <source>
        <strain evidence="9 10">EXNM717</strain>
    </source>
</reference>
<keyword evidence="10" id="KW-1185">Reference proteome</keyword>
<evidence type="ECO:0000256" key="7">
    <source>
        <dbReference type="SAM" id="Phobius"/>
    </source>
</evidence>
<dbReference type="PANTHER" id="PTHR40942">
    <property type="match status" value="1"/>
</dbReference>
<keyword evidence="7" id="KW-0812">Transmembrane</keyword>
<evidence type="ECO:0000256" key="2">
    <source>
        <dbReference type="ARBA" id="ARBA00022617"/>
    </source>
</evidence>
<dbReference type="Pfam" id="PF13442">
    <property type="entry name" value="Cytochrome_CBB3"/>
    <property type="match status" value="2"/>
</dbReference>
<sequence>MKQPSNIRAGGSALFNLVSGIVILLAVVFFCIKLAGSGSFGDVAATTESATQTRIQPVGQVTMGDGIAVGERKGDQIFNKICIQCHAADSIVPNAPKLDNKGDWAPRIAQGFDTLFQHALNGFNAMPAKGGAADLTDQELKRVITYMANKGGASFPDPDAAAPADAATSGAAPAAASAATDGTASAAPAAADAAKAEDKGAAAPASSGADGKKVYEASCQACHGGAVPGVPHVGKKEDWAPRIKQGKDTLHKHALEGFNAMPAKGGNSGLSDDEVKAAVDYMANQSGAKF</sequence>
<comment type="caution">
    <text evidence="9">The sequence shown here is derived from an EMBL/GenBank/DDBJ whole genome shotgun (WGS) entry which is preliminary data.</text>
</comment>
<proteinExistence type="predicted"/>
<dbReference type="RefSeq" id="WP_405386295.1">
    <property type="nucleotide sequence ID" value="NZ_JBJGEB010000007.1"/>
</dbReference>
<dbReference type="InterPro" id="IPR036909">
    <property type="entry name" value="Cyt_c-like_dom_sf"/>
</dbReference>
<gene>
    <name evidence="9" type="ORF">ACI43T_07700</name>
</gene>
<dbReference type="PROSITE" id="PS51007">
    <property type="entry name" value="CYTC"/>
    <property type="match status" value="2"/>
</dbReference>
<evidence type="ECO:0000256" key="1">
    <source>
        <dbReference type="ARBA" id="ARBA00022448"/>
    </source>
</evidence>